<dbReference type="InterPro" id="IPR013324">
    <property type="entry name" value="RNA_pol_sigma_r3/r4-like"/>
</dbReference>
<dbReference type="InterPro" id="IPR007630">
    <property type="entry name" value="RNA_pol_sigma70_r4"/>
</dbReference>
<dbReference type="AlphaFoldDB" id="A0A933RZK4"/>
<dbReference type="CDD" id="cd06171">
    <property type="entry name" value="Sigma70_r4"/>
    <property type="match status" value="1"/>
</dbReference>
<organism evidence="8 9">
    <name type="scientific">Rhodopseudomonas palustris</name>
    <dbReference type="NCBI Taxonomy" id="1076"/>
    <lineage>
        <taxon>Bacteria</taxon>
        <taxon>Pseudomonadati</taxon>
        <taxon>Pseudomonadota</taxon>
        <taxon>Alphaproteobacteria</taxon>
        <taxon>Hyphomicrobiales</taxon>
        <taxon>Nitrobacteraceae</taxon>
        <taxon>Rhodopseudomonas</taxon>
    </lineage>
</organism>
<feature type="domain" description="RNA polymerase sigma-70 region 2" evidence="6">
    <location>
        <begin position="59"/>
        <end position="127"/>
    </location>
</feature>
<name>A0A933RZK4_RHOPL</name>
<keyword evidence="2" id="KW-0805">Transcription regulation</keyword>
<dbReference type="GO" id="GO:0016987">
    <property type="term" value="F:sigma factor activity"/>
    <property type="evidence" value="ECO:0007669"/>
    <property type="project" value="UniProtKB-KW"/>
</dbReference>
<dbReference type="NCBIfam" id="TIGR02937">
    <property type="entry name" value="sigma70-ECF"/>
    <property type="match status" value="1"/>
</dbReference>
<dbReference type="PRINTS" id="PR00046">
    <property type="entry name" value="SIGMA70FCT"/>
</dbReference>
<dbReference type="PANTHER" id="PTHR30376">
    <property type="entry name" value="SIGMA FACTOR RPOH HEAT SHOCK RELATED"/>
    <property type="match status" value="1"/>
</dbReference>
<evidence type="ECO:0000259" key="7">
    <source>
        <dbReference type="Pfam" id="PF04545"/>
    </source>
</evidence>
<evidence type="ECO:0000256" key="2">
    <source>
        <dbReference type="ARBA" id="ARBA00023015"/>
    </source>
</evidence>
<dbReference type="Gene3D" id="1.20.120.1810">
    <property type="match status" value="1"/>
</dbReference>
<dbReference type="InterPro" id="IPR014284">
    <property type="entry name" value="RNA_pol_sigma-70_dom"/>
</dbReference>
<comment type="caution">
    <text evidence="8">The sequence shown here is derived from an EMBL/GenBank/DDBJ whole genome shotgun (WGS) entry which is preliminary data.</text>
</comment>
<dbReference type="InterPro" id="IPR000943">
    <property type="entry name" value="RNA_pol_sigma70"/>
</dbReference>
<reference evidence="8" key="1">
    <citation type="submission" date="2020-07" db="EMBL/GenBank/DDBJ databases">
        <title>Huge and variable diversity of episymbiotic CPR bacteria and DPANN archaea in groundwater ecosystems.</title>
        <authorList>
            <person name="He C.Y."/>
            <person name="Keren R."/>
            <person name="Whittaker M."/>
            <person name="Farag I.F."/>
            <person name="Doudna J."/>
            <person name="Cate J.H.D."/>
            <person name="Banfield J.F."/>
        </authorList>
    </citation>
    <scope>NUCLEOTIDE SEQUENCE</scope>
    <source>
        <strain evidence="8">NC_groundwater_1818_Pr3_B-0.1um_66_35</strain>
    </source>
</reference>
<dbReference type="SUPFAM" id="SSF88946">
    <property type="entry name" value="Sigma2 domain of RNA polymerase sigma factors"/>
    <property type="match status" value="1"/>
</dbReference>
<sequence length="327" mass="36738">MASLAPMTAPASTHVNSMLFDEHDYMRAIGRYPVLEEDEEARLWQRWLASRDKAAADVLITSHLRLAAKLARNYRRYGFPIGDLIAEANLGLMMALDKFDPNRGARFATCAVWWIRSAIYDHIVRSWSLVRIGRTPAQKKLFFRLRGEIRKLRPDHHGALTKDLAEQISTTLDVPLREVIEMEQRLSGDLSLNAPLSDLDESGEWQDLIADDSPNAEAVLAGHDELDRQRGALRDALVQLDARERYIFSARHLGERPASFESIGQSLSISAERVRQIEARAFAKVASAARRTCGTAQLAARCTTSRRAQATAMRPHRIGMEAVAHVF</sequence>
<dbReference type="Pfam" id="PF04542">
    <property type="entry name" value="Sigma70_r2"/>
    <property type="match status" value="1"/>
</dbReference>
<keyword evidence="5" id="KW-0804">Transcription</keyword>
<accession>A0A933RZK4</accession>
<dbReference type="GO" id="GO:0006352">
    <property type="term" value="P:DNA-templated transcription initiation"/>
    <property type="evidence" value="ECO:0007669"/>
    <property type="project" value="InterPro"/>
</dbReference>
<proteinExistence type="inferred from homology"/>
<evidence type="ECO:0000256" key="5">
    <source>
        <dbReference type="ARBA" id="ARBA00023163"/>
    </source>
</evidence>
<keyword evidence="4" id="KW-0238">DNA-binding</keyword>
<dbReference type="Gene3D" id="1.20.140.160">
    <property type="match status" value="1"/>
</dbReference>
<dbReference type="InterPro" id="IPR013325">
    <property type="entry name" value="RNA_pol_sigma_r2"/>
</dbReference>
<evidence type="ECO:0000256" key="3">
    <source>
        <dbReference type="ARBA" id="ARBA00023082"/>
    </source>
</evidence>
<gene>
    <name evidence="8" type="ORF">HZA66_07890</name>
</gene>
<comment type="similarity">
    <text evidence="1">Belongs to the sigma-70 factor family.</text>
</comment>
<dbReference type="Proteomes" id="UP000782519">
    <property type="component" value="Unassembled WGS sequence"/>
</dbReference>
<evidence type="ECO:0000313" key="9">
    <source>
        <dbReference type="Proteomes" id="UP000782519"/>
    </source>
</evidence>
<dbReference type="PANTHER" id="PTHR30376:SF3">
    <property type="entry name" value="RNA POLYMERASE SIGMA FACTOR RPOH"/>
    <property type="match status" value="1"/>
</dbReference>
<dbReference type="EMBL" id="JACRJB010000021">
    <property type="protein sequence ID" value="MBI5129348.1"/>
    <property type="molecule type" value="Genomic_DNA"/>
</dbReference>
<evidence type="ECO:0000256" key="1">
    <source>
        <dbReference type="ARBA" id="ARBA00007788"/>
    </source>
</evidence>
<dbReference type="SUPFAM" id="SSF88659">
    <property type="entry name" value="Sigma3 and sigma4 domains of RNA polymerase sigma factors"/>
    <property type="match status" value="1"/>
</dbReference>
<dbReference type="InterPro" id="IPR007627">
    <property type="entry name" value="RNA_pol_sigma70_r2"/>
</dbReference>
<dbReference type="GO" id="GO:0003677">
    <property type="term" value="F:DNA binding"/>
    <property type="evidence" value="ECO:0007669"/>
    <property type="project" value="UniProtKB-KW"/>
</dbReference>
<dbReference type="Pfam" id="PF04545">
    <property type="entry name" value="Sigma70_r4"/>
    <property type="match status" value="1"/>
</dbReference>
<keyword evidence="3" id="KW-0731">Sigma factor</keyword>
<evidence type="ECO:0000313" key="8">
    <source>
        <dbReference type="EMBL" id="MBI5129348.1"/>
    </source>
</evidence>
<evidence type="ECO:0000259" key="6">
    <source>
        <dbReference type="Pfam" id="PF04542"/>
    </source>
</evidence>
<evidence type="ECO:0000256" key="4">
    <source>
        <dbReference type="ARBA" id="ARBA00023125"/>
    </source>
</evidence>
<feature type="domain" description="RNA polymerase sigma-70 region 4" evidence="7">
    <location>
        <begin position="236"/>
        <end position="285"/>
    </location>
</feature>
<protein>
    <submittedName>
        <fullName evidence="8">RNA polymerase factor sigma-32</fullName>
    </submittedName>
</protein>
<dbReference type="NCBIfam" id="NF005143">
    <property type="entry name" value="PRK06596.1"/>
    <property type="match status" value="1"/>
</dbReference>
<dbReference type="InterPro" id="IPR050813">
    <property type="entry name" value="Sigma-70_Factor"/>
</dbReference>